<dbReference type="OMA" id="CNYQASI"/>
<dbReference type="EMBL" id="UYSL01009173">
    <property type="protein sequence ID" value="VDL68249.1"/>
    <property type="molecule type" value="Genomic_DNA"/>
</dbReference>
<dbReference type="STRING" id="27835.A0A0N4XQ55"/>
<dbReference type="Proteomes" id="UP000271162">
    <property type="component" value="Unassembled WGS sequence"/>
</dbReference>
<reference evidence="4" key="1">
    <citation type="submission" date="2017-02" db="UniProtKB">
        <authorList>
            <consortium name="WormBaseParasite"/>
        </authorList>
    </citation>
    <scope>IDENTIFICATION</scope>
</reference>
<keyword evidence="3" id="KW-1185">Reference proteome</keyword>
<feature type="domain" description="Trehalose-6-phosphate phosphatase C-terminal" evidence="1">
    <location>
        <begin position="17"/>
        <end position="75"/>
    </location>
</feature>
<dbReference type="WBParaSite" id="NBR_0000465701-mRNA-1">
    <property type="protein sequence ID" value="NBR_0000465701-mRNA-1"/>
    <property type="gene ID" value="NBR_0000465701"/>
</dbReference>
<dbReference type="Pfam" id="PF21141">
    <property type="entry name" value="T6PP_C"/>
    <property type="match status" value="1"/>
</dbReference>
<evidence type="ECO:0000313" key="3">
    <source>
        <dbReference type="Proteomes" id="UP000271162"/>
    </source>
</evidence>
<dbReference type="InterPro" id="IPR023214">
    <property type="entry name" value="HAD_sf"/>
</dbReference>
<evidence type="ECO:0000313" key="2">
    <source>
        <dbReference type="EMBL" id="VDL68249.1"/>
    </source>
</evidence>
<name>A0A0N4XQ55_NIPBR</name>
<gene>
    <name evidence="2" type="ORF">NBR_LOCUS4660</name>
</gene>
<evidence type="ECO:0000259" key="1">
    <source>
        <dbReference type="Pfam" id="PF21141"/>
    </source>
</evidence>
<organism evidence="4">
    <name type="scientific">Nippostrongylus brasiliensis</name>
    <name type="common">Rat hookworm</name>
    <dbReference type="NCBI Taxonomy" id="27835"/>
    <lineage>
        <taxon>Eukaryota</taxon>
        <taxon>Metazoa</taxon>
        <taxon>Ecdysozoa</taxon>
        <taxon>Nematoda</taxon>
        <taxon>Chromadorea</taxon>
        <taxon>Rhabditida</taxon>
        <taxon>Rhabditina</taxon>
        <taxon>Rhabditomorpha</taxon>
        <taxon>Strongyloidea</taxon>
        <taxon>Heligmosomidae</taxon>
        <taxon>Nippostrongylus</taxon>
    </lineage>
</organism>
<dbReference type="Gene3D" id="3.40.50.1000">
    <property type="entry name" value="HAD superfamily/HAD-like"/>
    <property type="match status" value="1"/>
</dbReference>
<dbReference type="AlphaFoldDB" id="A0A0N4XQ55"/>
<accession>A0A0N4XQ55</accession>
<dbReference type="InterPro" id="IPR049063">
    <property type="entry name" value="T6PP_C"/>
</dbReference>
<protein>
    <submittedName>
        <fullName evidence="4">Phospholipid scramblase</fullName>
    </submittedName>
</protein>
<proteinExistence type="predicted"/>
<reference evidence="2 3" key="2">
    <citation type="submission" date="2018-11" db="EMBL/GenBank/DDBJ databases">
        <authorList>
            <consortium name="Pathogen Informatics"/>
        </authorList>
    </citation>
    <scope>NUCLEOTIDE SEQUENCE [LARGE SCALE GENOMIC DNA]</scope>
</reference>
<evidence type="ECO:0000313" key="4">
    <source>
        <dbReference type="WBParaSite" id="NBR_0000465701-mRNA-1"/>
    </source>
</evidence>
<sequence>MLMAIDLLYDAEHLHYFFTDRDGTLKSYACSYPSSIQPAYSGVIQAQFARRCAQTCCIVTTAPMMHIGFQQVIHIRENISL</sequence>